<gene>
    <name evidence="13" type="ORF">BaRGS_00030363</name>
</gene>
<evidence type="ECO:0000256" key="8">
    <source>
        <dbReference type="ARBA" id="ARBA00023163"/>
    </source>
</evidence>
<evidence type="ECO:0000256" key="5">
    <source>
        <dbReference type="ARBA" id="ARBA00022833"/>
    </source>
</evidence>
<organism evidence="13 14">
    <name type="scientific">Batillaria attramentaria</name>
    <dbReference type="NCBI Taxonomy" id="370345"/>
    <lineage>
        <taxon>Eukaryota</taxon>
        <taxon>Metazoa</taxon>
        <taxon>Spiralia</taxon>
        <taxon>Lophotrochozoa</taxon>
        <taxon>Mollusca</taxon>
        <taxon>Gastropoda</taxon>
        <taxon>Caenogastropoda</taxon>
        <taxon>Sorbeoconcha</taxon>
        <taxon>Cerithioidea</taxon>
        <taxon>Batillariidae</taxon>
        <taxon>Batillaria</taxon>
    </lineage>
</organism>
<keyword evidence="9" id="KW-0539">Nucleus</keyword>
<keyword evidence="4 10" id="KW-0863">Zinc-finger</keyword>
<keyword evidence="7" id="KW-0238">DNA-binding</keyword>
<dbReference type="Gene3D" id="3.30.160.60">
    <property type="entry name" value="Classic Zinc Finger"/>
    <property type="match status" value="6"/>
</dbReference>
<evidence type="ECO:0000256" key="9">
    <source>
        <dbReference type="ARBA" id="ARBA00023242"/>
    </source>
</evidence>
<evidence type="ECO:0000313" key="13">
    <source>
        <dbReference type="EMBL" id="KAK7478359.1"/>
    </source>
</evidence>
<dbReference type="PANTHER" id="PTHR24390">
    <property type="entry name" value="ZINC FINGER PROTEIN"/>
    <property type="match status" value="1"/>
</dbReference>
<dbReference type="GO" id="GO:0003677">
    <property type="term" value="F:DNA binding"/>
    <property type="evidence" value="ECO:0007669"/>
    <property type="project" value="UniProtKB-KW"/>
</dbReference>
<evidence type="ECO:0000256" key="7">
    <source>
        <dbReference type="ARBA" id="ARBA00023125"/>
    </source>
</evidence>
<dbReference type="SMART" id="SM00355">
    <property type="entry name" value="ZnF_C2H2"/>
    <property type="match status" value="7"/>
</dbReference>
<feature type="domain" description="C2H2-type" evidence="12">
    <location>
        <begin position="431"/>
        <end position="458"/>
    </location>
</feature>
<feature type="domain" description="C2H2-type" evidence="12">
    <location>
        <begin position="572"/>
        <end position="599"/>
    </location>
</feature>
<evidence type="ECO:0000259" key="12">
    <source>
        <dbReference type="PROSITE" id="PS50157"/>
    </source>
</evidence>
<evidence type="ECO:0000313" key="14">
    <source>
        <dbReference type="Proteomes" id="UP001519460"/>
    </source>
</evidence>
<dbReference type="InterPro" id="IPR036236">
    <property type="entry name" value="Znf_C2H2_sf"/>
</dbReference>
<dbReference type="FunFam" id="3.30.160.60:FF:000049">
    <property type="entry name" value="transcriptional repressor CTCF isoform X1"/>
    <property type="match status" value="2"/>
</dbReference>
<dbReference type="GO" id="GO:0005634">
    <property type="term" value="C:nucleus"/>
    <property type="evidence" value="ECO:0007669"/>
    <property type="project" value="UniProtKB-SubCell"/>
</dbReference>
<dbReference type="EMBL" id="JACVVK020000327">
    <property type="protein sequence ID" value="KAK7478359.1"/>
    <property type="molecule type" value="Genomic_DNA"/>
</dbReference>
<evidence type="ECO:0000256" key="6">
    <source>
        <dbReference type="ARBA" id="ARBA00023015"/>
    </source>
</evidence>
<keyword evidence="14" id="KW-1185">Reference proteome</keyword>
<dbReference type="GO" id="GO:0008270">
    <property type="term" value="F:zinc ion binding"/>
    <property type="evidence" value="ECO:0007669"/>
    <property type="project" value="UniProtKB-KW"/>
</dbReference>
<evidence type="ECO:0000256" key="4">
    <source>
        <dbReference type="ARBA" id="ARBA00022771"/>
    </source>
</evidence>
<keyword evidence="3" id="KW-0677">Repeat</keyword>
<feature type="domain" description="C2H2-type" evidence="12">
    <location>
        <begin position="487"/>
        <end position="515"/>
    </location>
</feature>
<feature type="region of interest" description="Disordered" evidence="11">
    <location>
        <begin position="729"/>
        <end position="777"/>
    </location>
</feature>
<keyword evidence="5" id="KW-0862">Zinc</keyword>
<dbReference type="SUPFAM" id="SSF57667">
    <property type="entry name" value="beta-beta-alpha zinc fingers"/>
    <property type="match status" value="4"/>
</dbReference>
<comment type="caution">
    <text evidence="13">The sequence shown here is derived from an EMBL/GenBank/DDBJ whole genome shotgun (WGS) entry which is preliminary data.</text>
</comment>
<proteinExistence type="predicted"/>
<evidence type="ECO:0000256" key="2">
    <source>
        <dbReference type="ARBA" id="ARBA00022723"/>
    </source>
</evidence>
<feature type="domain" description="C2H2-type" evidence="12">
    <location>
        <begin position="601"/>
        <end position="629"/>
    </location>
</feature>
<evidence type="ECO:0000256" key="11">
    <source>
        <dbReference type="SAM" id="MobiDB-lite"/>
    </source>
</evidence>
<dbReference type="FunFam" id="3.30.160.60:FF:000145">
    <property type="entry name" value="Zinc finger protein 574"/>
    <property type="match status" value="1"/>
</dbReference>
<dbReference type="FunFam" id="3.30.160.60:FF:000373">
    <property type="entry name" value="Putative transcriptional repressor ctcf"/>
    <property type="match status" value="1"/>
</dbReference>
<dbReference type="FunFam" id="3.30.160.60:FF:000802">
    <property type="entry name" value="CCCTC-binding factor like"/>
    <property type="match status" value="1"/>
</dbReference>
<keyword evidence="2" id="KW-0479">Metal-binding</keyword>
<dbReference type="PANTHER" id="PTHR24390:SF235">
    <property type="entry name" value="GH09339P-RELATED"/>
    <property type="match status" value="1"/>
</dbReference>
<feature type="compositionally biased region" description="Basic and acidic residues" evidence="11">
    <location>
        <begin position="960"/>
        <end position="974"/>
    </location>
</feature>
<dbReference type="PROSITE" id="PS50157">
    <property type="entry name" value="ZINC_FINGER_C2H2_2"/>
    <property type="match status" value="7"/>
</dbReference>
<dbReference type="Pfam" id="PF23611">
    <property type="entry name" value="zf-C2H2_16"/>
    <property type="match status" value="1"/>
</dbReference>
<keyword evidence="8" id="KW-0804">Transcription</keyword>
<reference evidence="13 14" key="1">
    <citation type="journal article" date="2023" name="Sci. Data">
        <title>Genome assembly of the Korean intertidal mud-creeper Batillaria attramentaria.</title>
        <authorList>
            <person name="Patra A.K."/>
            <person name="Ho P.T."/>
            <person name="Jun S."/>
            <person name="Lee S.J."/>
            <person name="Kim Y."/>
            <person name="Won Y.J."/>
        </authorList>
    </citation>
    <scope>NUCLEOTIDE SEQUENCE [LARGE SCALE GENOMIC DNA]</scope>
    <source>
        <strain evidence="13">Wonlab-2016</strain>
    </source>
</reference>
<name>A0ABD0JUK8_9CAEN</name>
<protein>
    <recommendedName>
        <fullName evidence="12">C2H2-type domain-containing protein</fullName>
    </recommendedName>
</protein>
<feature type="domain" description="C2H2-type" evidence="12">
    <location>
        <begin position="544"/>
        <end position="571"/>
    </location>
</feature>
<feature type="region of interest" description="Disordered" evidence="11">
    <location>
        <begin position="959"/>
        <end position="995"/>
    </location>
</feature>
<evidence type="ECO:0000256" key="1">
    <source>
        <dbReference type="ARBA" id="ARBA00004123"/>
    </source>
</evidence>
<dbReference type="InterPro" id="IPR056438">
    <property type="entry name" value="Znf-C2H2_CTCF"/>
</dbReference>
<evidence type="ECO:0000256" key="3">
    <source>
        <dbReference type="ARBA" id="ARBA00022737"/>
    </source>
</evidence>
<dbReference type="Pfam" id="PF13894">
    <property type="entry name" value="zf-C2H2_4"/>
    <property type="match status" value="1"/>
</dbReference>
<accession>A0ABD0JUK8</accession>
<comment type="subcellular location">
    <subcellularLocation>
        <location evidence="1">Nucleus</location>
    </subcellularLocation>
</comment>
<dbReference type="PROSITE" id="PS00028">
    <property type="entry name" value="ZINC_FINGER_C2H2_1"/>
    <property type="match status" value="4"/>
</dbReference>
<dbReference type="InterPro" id="IPR013087">
    <property type="entry name" value="Znf_C2H2_type"/>
</dbReference>
<keyword evidence="6" id="KW-0805">Transcription regulation</keyword>
<sequence>MLDQRHRIGRPIYVSGSTDHEALLFLVKSRQKPIDMDPNEGVGAVVSTQNLSDLQNYLVTFNKEIEGGDPTTIPVITDGDGSDPVTDMYTSVSVAQALHSGSDSAGAGHFSTAFYSEQSLLDSSLGDDASQHMHSLVTNVDGVDSDIVAQIKQEAASIDLDDASMAAVQAQLASLTGSISDITGSPQELIMTSVGDGLEAHEGKVIRIVSLGQDGSILSLGDGSQMQILNEEALQGVSEIKDSPVTLESLSQSTVMTSDSQDILDVDGASVVSIPTASIPSSLAGLQVASSVSDSIAMGGEGSSMQSQLVAVAPGEDITADALQQVIGLRSEGAEANPGSVVLNAANTLQTLAVVPSEGENGEVNYILIVSQPDGANKVLVTQGISLDMNTMLNLKEAGELTEEMVEEDGTTKRILKIVPKRIFPEANSDLMCHYCNYTSPKRYLLTRHMKSHSEDRPHKCEICSRGFKTYASLTNHVNTHTGTRPHKCKQCDAAFTTSGELVRHVRYRHTFEKPHKCPECDYASVELSKLKRHLRSHTGERPYQCPNCNYASPDTYKLKRHMRIHTGEKPYQCNICHARFTQSNSLKAHKLIHSGNKPVFQCQFCPTTCGRKTDLKIHMQKLHYSDEPVTCRKCGESFPDRYNFKRYPQVNLSILVTVCTVWGGPSEGGLRSVTADHILHGDLMQDWREGKLGNAPQVVIVHPDGRIEEVTPKLQVPPDRSALELQTSLEDREGSSGAAVSTAGKGTKTASHSKLHGAGLSQSELTDSDDDDGNEVKDVLTPEQLLHDLTQSAAHGDSTGLSAVLEGGGVALYSAATSADLESVIASLPLEATPVTLEPPPQQQTSQQPSDIPTIDAPEILAHLGFTTKLIKQEKVDDSDVQPPPITISLMPHQHGISLLDTKESKMKTSLLSPKRSLPILSEAGVVSGFSGATFVTVPSSVTAVAAGTSLGQAIVSKPADRKTRSMKKKEEVEQASPAKRTRRALAEQGYTYI</sequence>
<feature type="domain" description="C2H2-type" evidence="12">
    <location>
        <begin position="459"/>
        <end position="486"/>
    </location>
</feature>
<dbReference type="Proteomes" id="UP001519460">
    <property type="component" value="Unassembled WGS sequence"/>
</dbReference>
<dbReference type="Pfam" id="PF00096">
    <property type="entry name" value="zf-C2H2"/>
    <property type="match status" value="2"/>
</dbReference>
<feature type="domain" description="C2H2-type" evidence="12">
    <location>
        <begin position="516"/>
        <end position="543"/>
    </location>
</feature>
<evidence type="ECO:0000256" key="10">
    <source>
        <dbReference type="PROSITE-ProRule" id="PRU00042"/>
    </source>
</evidence>
<dbReference type="GO" id="GO:0010468">
    <property type="term" value="P:regulation of gene expression"/>
    <property type="evidence" value="ECO:0007669"/>
    <property type="project" value="UniProtKB-ARBA"/>
</dbReference>
<dbReference type="AlphaFoldDB" id="A0ABD0JUK8"/>